<dbReference type="GO" id="GO:0016491">
    <property type="term" value="F:oxidoreductase activity"/>
    <property type="evidence" value="ECO:0007669"/>
    <property type="project" value="InterPro"/>
</dbReference>
<feature type="transmembrane region" description="Helical" evidence="1">
    <location>
        <begin position="65"/>
        <end position="83"/>
    </location>
</feature>
<gene>
    <name evidence="3" type="ORF">DV707_01560</name>
    <name evidence="4" type="ORF">SAMN04488133_1247</name>
</gene>
<feature type="transmembrane region" description="Helical" evidence="1">
    <location>
        <begin position="103"/>
        <end position="125"/>
    </location>
</feature>
<reference evidence="4 5" key="1">
    <citation type="submission" date="2016-10" db="EMBL/GenBank/DDBJ databases">
        <authorList>
            <person name="de Groot N.N."/>
        </authorList>
    </citation>
    <scope>NUCLEOTIDE SEQUENCE [LARGE SCALE GENOMIC DNA]</scope>
    <source>
        <strain evidence="4 5">CGMCC 1.10331</strain>
    </source>
</reference>
<reference evidence="3 6" key="2">
    <citation type="journal article" date="2019" name="Nat. Commun.">
        <title>A new type of DNA phosphorothioation-based antiviral system in archaea.</title>
        <authorList>
            <person name="Xiong L."/>
            <person name="Liu S."/>
            <person name="Chen S."/>
            <person name="Xiao Y."/>
            <person name="Zhu B."/>
            <person name="Gao Y."/>
            <person name="Zhang Y."/>
            <person name="Chen B."/>
            <person name="Luo J."/>
            <person name="Deng Z."/>
            <person name="Chen X."/>
            <person name="Wang L."/>
            <person name="Chen S."/>
        </authorList>
    </citation>
    <scope>NUCLEOTIDE SEQUENCE [LARGE SCALE GENOMIC DNA]</scope>
    <source>
        <strain evidence="3 6">CGMCC 1.10331</strain>
    </source>
</reference>
<sequence length="170" mass="17470">MNRSDPPHSTPKVALVGLVAALAAVDLVLLVATTSRTELLRLLLAVGAFGVPFLGLILGLADRPLYAVGAVLSLPLAALYAYTGLLLPWTQLSFSLGQAGLELLLAVPVLGEPLATALFGGVTLGQATLRASFRYHYAIVALGVVGVAAAVARVGWRRSDFAPSGDSPGN</sequence>
<dbReference type="EMBL" id="FNVN01000001">
    <property type="protein sequence ID" value="SEF97748.1"/>
    <property type="molecule type" value="Genomic_DNA"/>
</dbReference>
<protein>
    <submittedName>
        <fullName evidence="4">Cytochrome b(N-terminal)/b6/petB</fullName>
    </submittedName>
</protein>
<proteinExistence type="predicted"/>
<dbReference type="PROSITE" id="PS51002">
    <property type="entry name" value="CYTB_NTER"/>
    <property type="match status" value="1"/>
</dbReference>
<keyword evidence="5" id="KW-1185">Reference proteome</keyword>
<dbReference type="GO" id="GO:0022904">
    <property type="term" value="P:respiratory electron transport chain"/>
    <property type="evidence" value="ECO:0007669"/>
    <property type="project" value="InterPro"/>
</dbReference>
<dbReference type="EMBL" id="CP031311">
    <property type="protein sequence ID" value="QCC46469.1"/>
    <property type="molecule type" value="Genomic_DNA"/>
</dbReference>
<dbReference type="Gene3D" id="1.20.810.10">
    <property type="entry name" value="Cytochrome Bc1 Complex, Chain C"/>
    <property type="match status" value="1"/>
</dbReference>
<dbReference type="Pfam" id="PF13631">
    <property type="entry name" value="Cytochrom_B_N_2"/>
    <property type="match status" value="1"/>
</dbReference>
<keyword evidence="1" id="KW-1133">Transmembrane helix</keyword>
<feature type="transmembrane region" description="Helical" evidence="1">
    <location>
        <begin position="39"/>
        <end position="58"/>
    </location>
</feature>
<dbReference type="RefSeq" id="WP_103990933.1">
    <property type="nucleotide sequence ID" value="NZ_CP031311.1"/>
</dbReference>
<dbReference type="InterPro" id="IPR005797">
    <property type="entry name" value="Cyt_b/b6_N"/>
</dbReference>
<evidence type="ECO:0000313" key="4">
    <source>
        <dbReference type="EMBL" id="SEF97748.1"/>
    </source>
</evidence>
<organism evidence="4 5">
    <name type="scientific">Halobellus limi</name>
    <dbReference type="NCBI Taxonomy" id="699433"/>
    <lineage>
        <taxon>Archaea</taxon>
        <taxon>Methanobacteriati</taxon>
        <taxon>Methanobacteriota</taxon>
        <taxon>Stenosarchaea group</taxon>
        <taxon>Halobacteria</taxon>
        <taxon>Halobacteriales</taxon>
        <taxon>Haloferacaceae</taxon>
        <taxon>Halobellus</taxon>
    </lineage>
</organism>
<evidence type="ECO:0000313" key="5">
    <source>
        <dbReference type="Proteomes" id="UP000236740"/>
    </source>
</evidence>
<dbReference type="GO" id="GO:0016020">
    <property type="term" value="C:membrane"/>
    <property type="evidence" value="ECO:0007669"/>
    <property type="project" value="InterPro"/>
</dbReference>
<dbReference type="GO" id="GO:0009055">
    <property type="term" value="F:electron transfer activity"/>
    <property type="evidence" value="ECO:0007669"/>
    <property type="project" value="InterPro"/>
</dbReference>
<dbReference type="KEGG" id="hlm:DV707_01560"/>
<keyword evidence="1" id="KW-0472">Membrane</keyword>
<feature type="transmembrane region" description="Helical" evidence="1">
    <location>
        <begin position="12"/>
        <end position="33"/>
    </location>
</feature>
<feature type="domain" description="Cytochrome b/b6 N-terminal region profile" evidence="2">
    <location>
        <begin position="1"/>
        <end position="164"/>
    </location>
</feature>
<dbReference type="AlphaFoldDB" id="A0A1H5WEF6"/>
<evidence type="ECO:0000256" key="1">
    <source>
        <dbReference type="SAM" id="Phobius"/>
    </source>
</evidence>
<evidence type="ECO:0000259" key="2">
    <source>
        <dbReference type="PROSITE" id="PS51002"/>
    </source>
</evidence>
<evidence type="ECO:0000313" key="6">
    <source>
        <dbReference type="Proteomes" id="UP000296733"/>
    </source>
</evidence>
<dbReference type="InterPro" id="IPR016174">
    <property type="entry name" value="Di-haem_cyt_TM"/>
</dbReference>
<dbReference type="Proteomes" id="UP000296733">
    <property type="component" value="Chromosome"/>
</dbReference>
<dbReference type="SUPFAM" id="SSF81342">
    <property type="entry name" value="Transmembrane di-heme cytochromes"/>
    <property type="match status" value="1"/>
</dbReference>
<dbReference type="InterPro" id="IPR027387">
    <property type="entry name" value="Cytb/b6-like_sf"/>
</dbReference>
<dbReference type="OrthoDB" id="385818at2157"/>
<name>A0A1H5WEF6_9EURY</name>
<keyword evidence="1" id="KW-0812">Transmembrane</keyword>
<accession>A0A1H5WEF6</accession>
<dbReference type="Proteomes" id="UP000236740">
    <property type="component" value="Unassembled WGS sequence"/>
</dbReference>
<feature type="transmembrane region" description="Helical" evidence="1">
    <location>
        <begin position="137"/>
        <end position="156"/>
    </location>
</feature>
<dbReference type="GeneID" id="39856732"/>
<evidence type="ECO:0000313" key="3">
    <source>
        <dbReference type="EMBL" id="QCC46469.1"/>
    </source>
</evidence>